<evidence type="ECO:0000256" key="2">
    <source>
        <dbReference type="ARBA" id="ARBA00022448"/>
    </source>
</evidence>
<keyword evidence="7 9" id="KW-0472">Membrane</keyword>
<keyword evidence="6 9" id="KW-1133">Transmembrane helix</keyword>
<evidence type="ECO:0000313" key="11">
    <source>
        <dbReference type="EMBL" id="SDX07723.1"/>
    </source>
</evidence>
<keyword evidence="5 9" id="KW-0812">Transmembrane</keyword>
<keyword evidence="3" id="KW-1003">Cell membrane</keyword>
<dbReference type="PANTHER" id="PTHR35011:SF2">
    <property type="entry name" value="2,3-DIKETO-L-GULONATE TRAP TRANSPORTER SMALL PERMEASE PROTEIN YIAM"/>
    <property type="match status" value="1"/>
</dbReference>
<reference evidence="11 12" key="1">
    <citation type="submission" date="2016-10" db="EMBL/GenBank/DDBJ databases">
        <authorList>
            <person name="de Groot N.N."/>
        </authorList>
    </citation>
    <scope>NUCLEOTIDE SEQUENCE [LARGE SCALE GENOMIC DNA]</scope>
    <source>
        <strain evidence="11 12">DSM 17890</strain>
    </source>
</reference>
<keyword evidence="12" id="KW-1185">Reference proteome</keyword>
<comment type="similarity">
    <text evidence="8 9">Belongs to the TRAP transporter small permease family.</text>
</comment>
<dbReference type="GO" id="GO:0022857">
    <property type="term" value="F:transmembrane transporter activity"/>
    <property type="evidence" value="ECO:0007669"/>
    <property type="project" value="UniProtKB-UniRule"/>
</dbReference>
<feature type="transmembrane region" description="Helical" evidence="9">
    <location>
        <begin position="20"/>
        <end position="42"/>
    </location>
</feature>
<feature type="transmembrane region" description="Helical" evidence="9">
    <location>
        <begin position="90"/>
        <end position="108"/>
    </location>
</feature>
<evidence type="ECO:0000256" key="8">
    <source>
        <dbReference type="ARBA" id="ARBA00038436"/>
    </source>
</evidence>
<evidence type="ECO:0000256" key="5">
    <source>
        <dbReference type="ARBA" id="ARBA00022692"/>
    </source>
</evidence>
<dbReference type="PANTHER" id="PTHR35011">
    <property type="entry name" value="2,3-DIKETO-L-GULONATE TRAP TRANSPORTER SMALL PERMEASE PROTEIN YIAM"/>
    <property type="match status" value="1"/>
</dbReference>
<dbReference type="InterPro" id="IPR055348">
    <property type="entry name" value="DctQ"/>
</dbReference>
<dbReference type="Proteomes" id="UP000199118">
    <property type="component" value="Unassembled WGS sequence"/>
</dbReference>
<dbReference type="OrthoDB" id="7843639at2"/>
<evidence type="ECO:0000256" key="7">
    <source>
        <dbReference type="ARBA" id="ARBA00023136"/>
    </source>
</evidence>
<keyword evidence="2 9" id="KW-0813">Transport</keyword>
<comment type="subunit">
    <text evidence="9">The complex comprises the extracytoplasmic solute receptor protein and the two transmembrane proteins.</text>
</comment>
<evidence type="ECO:0000256" key="1">
    <source>
        <dbReference type="ARBA" id="ARBA00004429"/>
    </source>
</evidence>
<feature type="transmembrane region" description="Helical" evidence="9">
    <location>
        <begin position="48"/>
        <end position="69"/>
    </location>
</feature>
<comment type="function">
    <text evidence="9">Part of the tripartite ATP-independent periplasmic (TRAP) transport system.</text>
</comment>
<dbReference type="AlphaFoldDB" id="A0A1H2YR45"/>
<proteinExistence type="inferred from homology"/>
<evidence type="ECO:0000256" key="3">
    <source>
        <dbReference type="ARBA" id="ARBA00022475"/>
    </source>
</evidence>
<keyword evidence="4 9" id="KW-0997">Cell inner membrane</keyword>
<evidence type="ECO:0000256" key="4">
    <source>
        <dbReference type="ARBA" id="ARBA00022519"/>
    </source>
</evidence>
<evidence type="ECO:0000256" key="9">
    <source>
        <dbReference type="RuleBase" id="RU369079"/>
    </source>
</evidence>
<dbReference type="EMBL" id="FNMZ01000003">
    <property type="protein sequence ID" value="SDX07723.1"/>
    <property type="molecule type" value="Genomic_DNA"/>
</dbReference>
<evidence type="ECO:0000313" key="12">
    <source>
        <dbReference type="Proteomes" id="UP000199118"/>
    </source>
</evidence>
<organism evidence="11 12">
    <name type="scientific">Albimonas donghaensis</name>
    <dbReference type="NCBI Taxonomy" id="356660"/>
    <lineage>
        <taxon>Bacteria</taxon>
        <taxon>Pseudomonadati</taxon>
        <taxon>Pseudomonadota</taxon>
        <taxon>Alphaproteobacteria</taxon>
        <taxon>Rhodobacterales</taxon>
        <taxon>Paracoccaceae</taxon>
        <taxon>Albimonas</taxon>
    </lineage>
</organism>
<name>A0A1H2YR45_9RHOB</name>
<dbReference type="InterPro" id="IPR007387">
    <property type="entry name" value="TRAP_DctQ"/>
</dbReference>
<dbReference type="Pfam" id="PF04290">
    <property type="entry name" value="DctQ"/>
    <property type="match status" value="1"/>
</dbReference>
<feature type="domain" description="Tripartite ATP-independent periplasmic transporters DctQ component" evidence="10">
    <location>
        <begin position="28"/>
        <end position="126"/>
    </location>
</feature>
<accession>A0A1H2YR45</accession>
<protein>
    <recommendedName>
        <fullName evidence="9">TRAP transporter small permease protein</fullName>
    </recommendedName>
</protein>
<evidence type="ECO:0000256" key="6">
    <source>
        <dbReference type="ARBA" id="ARBA00022989"/>
    </source>
</evidence>
<dbReference type="GO" id="GO:0015740">
    <property type="term" value="P:C4-dicarboxylate transport"/>
    <property type="evidence" value="ECO:0007669"/>
    <property type="project" value="TreeGrafter"/>
</dbReference>
<evidence type="ECO:0000259" key="10">
    <source>
        <dbReference type="Pfam" id="PF04290"/>
    </source>
</evidence>
<feature type="transmembrane region" description="Helical" evidence="9">
    <location>
        <begin position="173"/>
        <end position="191"/>
    </location>
</feature>
<dbReference type="RefSeq" id="WP_092681491.1">
    <property type="nucleotide sequence ID" value="NZ_FNMZ01000003.1"/>
</dbReference>
<dbReference type="GO" id="GO:0005886">
    <property type="term" value="C:plasma membrane"/>
    <property type="evidence" value="ECO:0007669"/>
    <property type="project" value="UniProtKB-SubCell"/>
</dbReference>
<dbReference type="STRING" id="356660.SAMN05444336_103226"/>
<sequence length="237" mass="25903">MHYKARSPSGRAINAIEETLIAAILGAMTLVTFANVVARYVFNSNILWALEVTSFLFAWLVLLGASYCVKTTSHLGVDAVINIASPAVRRVLGLIAAAVCLVFALLLLKGAWDFWAPYGELQPTTGRWFPTGFGNSRGQGWYELNDVPMPAILNGFFADIFNMGERYEKMPRLIPYVVMPLSMLLLVLRFAEAGWEMIRGTRSSLIASHEVEEAVEEAARAHREPADAAGAAPKGGN</sequence>
<comment type="subcellular location">
    <subcellularLocation>
        <location evidence="1 9">Cell inner membrane</location>
        <topology evidence="1 9">Multi-pass membrane protein</topology>
    </subcellularLocation>
</comment>
<gene>
    <name evidence="11" type="ORF">SAMN05444336_103226</name>
</gene>